<feature type="domain" description="Rhodanese" evidence="1">
    <location>
        <begin position="51"/>
        <end position="138"/>
    </location>
</feature>
<proteinExistence type="predicted"/>
<dbReference type="EMBL" id="UAPV01000001">
    <property type="protein sequence ID" value="SPT69685.1"/>
    <property type="molecule type" value="Genomic_DNA"/>
</dbReference>
<keyword evidence="3" id="KW-0808">Transferase</keyword>
<gene>
    <name evidence="3" type="primary">pspE_2</name>
    <name evidence="2" type="synonym">pspE_1</name>
    <name evidence="2" type="ORF">NCTC13093_01065</name>
    <name evidence="3" type="ORF">NCTC13093_02524</name>
</gene>
<dbReference type="PANTHER" id="PTHR43031:SF1">
    <property type="entry name" value="PYRIDINE NUCLEOTIDE-DISULPHIDE OXIDOREDUCTASE"/>
    <property type="match status" value="1"/>
</dbReference>
<dbReference type="PANTHER" id="PTHR43031">
    <property type="entry name" value="FAD-DEPENDENT OXIDOREDUCTASE"/>
    <property type="match status" value="1"/>
</dbReference>
<dbReference type="CDD" id="cd00158">
    <property type="entry name" value="RHOD"/>
    <property type="match status" value="1"/>
</dbReference>
<keyword evidence="4" id="KW-1185">Reference proteome</keyword>
<evidence type="ECO:0000313" key="3">
    <source>
        <dbReference type="EMBL" id="SPT78892.1"/>
    </source>
</evidence>
<dbReference type="AlphaFoldDB" id="A0A2X0XJ14"/>
<protein>
    <submittedName>
        <fullName evidence="3">Thiosulfate sulfurtransferase PspE</fullName>
        <ecNumber evidence="3">2.8.1.1</ecNumber>
    </submittedName>
</protein>
<dbReference type="Proteomes" id="UP000250086">
    <property type="component" value="Unassembled WGS sequence"/>
</dbReference>
<dbReference type="OrthoDB" id="9814704at2"/>
<dbReference type="InterPro" id="IPR050229">
    <property type="entry name" value="GlpE_sulfurtransferase"/>
</dbReference>
<dbReference type="SUPFAM" id="SSF52821">
    <property type="entry name" value="Rhodanese/Cell cycle control phosphatase"/>
    <property type="match status" value="1"/>
</dbReference>
<dbReference type="PROSITE" id="PS50206">
    <property type="entry name" value="RHODANESE_3"/>
    <property type="match status" value="1"/>
</dbReference>
<dbReference type="Gene3D" id="3.40.250.10">
    <property type="entry name" value="Rhodanese-like domain"/>
    <property type="match status" value="1"/>
</dbReference>
<dbReference type="EMBL" id="UAPV01000006">
    <property type="protein sequence ID" value="SPT78892.1"/>
    <property type="molecule type" value="Genomic_DNA"/>
</dbReference>
<organism evidence="3 4">
    <name type="scientific">Anaerobiospirillum thomasii</name>
    <dbReference type="NCBI Taxonomy" id="179995"/>
    <lineage>
        <taxon>Bacteria</taxon>
        <taxon>Pseudomonadati</taxon>
        <taxon>Pseudomonadota</taxon>
        <taxon>Gammaproteobacteria</taxon>
        <taxon>Aeromonadales</taxon>
        <taxon>Succinivibrionaceae</taxon>
        <taxon>Anaerobiospirillum</taxon>
    </lineage>
</organism>
<dbReference type="InterPro" id="IPR036873">
    <property type="entry name" value="Rhodanese-like_dom_sf"/>
</dbReference>
<sequence>MHFLKVLLIGLGLTFMFPSFAELSPKELLKDYEMPVGYSEPKQLIAHALIEEGVGVLIDCRTKEEYENGHIEGAINLDSEVITADMLKQYAPDESTPILIYCRSGRRAGIVGKDLVKSGYKHVLNFGGINTWPYGLIQD</sequence>
<reference evidence="3 4" key="1">
    <citation type="submission" date="2018-06" db="EMBL/GenBank/DDBJ databases">
        <authorList>
            <consortium name="Pathogen Informatics"/>
            <person name="Doyle S."/>
        </authorList>
    </citation>
    <scope>NUCLEOTIDE SEQUENCE [LARGE SCALE GENOMIC DNA]</scope>
    <source>
        <strain evidence="3 4">NCTC13093</strain>
    </source>
</reference>
<evidence type="ECO:0000313" key="4">
    <source>
        <dbReference type="Proteomes" id="UP000250086"/>
    </source>
</evidence>
<dbReference type="Pfam" id="PF00581">
    <property type="entry name" value="Rhodanese"/>
    <property type="match status" value="1"/>
</dbReference>
<dbReference type="GO" id="GO:0004792">
    <property type="term" value="F:thiosulfate-cyanide sulfurtransferase activity"/>
    <property type="evidence" value="ECO:0007669"/>
    <property type="project" value="UniProtKB-EC"/>
</dbReference>
<dbReference type="EC" id="2.8.1.1" evidence="3"/>
<name>A0A2X0XJ14_9GAMM</name>
<dbReference type="SMART" id="SM00450">
    <property type="entry name" value="RHOD"/>
    <property type="match status" value="1"/>
</dbReference>
<dbReference type="RefSeq" id="WP_113743839.1">
    <property type="nucleotide sequence ID" value="NZ_UAPU01000007.1"/>
</dbReference>
<dbReference type="InterPro" id="IPR001763">
    <property type="entry name" value="Rhodanese-like_dom"/>
</dbReference>
<evidence type="ECO:0000259" key="1">
    <source>
        <dbReference type="PROSITE" id="PS50206"/>
    </source>
</evidence>
<evidence type="ECO:0000313" key="2">
    <source>
        <dbReference type="EMBL" id="SPT69685.1"/>
    </source>
</evidence>
<accession>A0A2X0XJ14</accession>